<dbReference type="OrthoDB" id="276146at2"/>
<name>A0A517LTE0_9BACT</name>
<evidence type="ECO:0000313" key="1">
    <source>
        <dbReference type="EMBL" id="QDS85878.1"/>
    </source>
</evidence>
<gene>
    <name evidence="1" type="ORF">EC9_00350</name>
</gene>
<dbReference type="RefSeq" id="WP_145341327.1">
    <property type="nucleotide sequence ID" value="NZ_CP036261.1"/>
</dbReference>
<organism evidence="1 2">
    <name type="scientific">Rosistilla ulvae</name>
    <dbReference type="NCBI Taxonomy" id="1930277"/>
    <lineage>
        <taxon>Bacteria</taxon>
        <taxon>Pseudomonadati</taxon>
        <taxon>Planctomycetota</taxon>
        <taxon>Planctomycetia</taxon>
        <taxon>Pirellulales</taxon>
        <taxon>Pirellulaceae</taxon>
        <taxon>Rosistilla</taxon>
    </lineage>
</organism>
<keyword evidence="2" id="KW-1185">Reference proteome</keyword>
<dbReference type="KEGG" id="ruv:EC9_00350"/>
<sequence>MFEAFRLIPALQAIFHSEIEFREDSFAELNAAQREAYERKVATPDEPIYRVLPLEPTVIERQGNEKITVELTIATQSERQLLLDAVRFIYRASDQMPEESTSFEQRLAFLRQRLPPIVVGEPEEDLSRGR</sequence>
<protein>
    <submittedName>
        <fullName evidence="1">Uncharacterized protein</fullName>
    </submittedName>
</protein>
<proteinExistence type="predicted"/>
<accession>A0A517LTE0</accession>
<evidence type="ECO:0000313" key="2">
    <source>
        <dbReference type="Proteomes" id="UP000319557"/>
    </source>
</evidence>
<reference evidence="1 2" key="1">
    <citation type="submission" date="2019-02" db="EMBL/GenBank/DDBJ databases">
        <title>Deep-cultivation of Planctomycetes and their phenomic and genomic characterization uncovers novel biology.</title>
        <authorList>
            <person name="Wiegand S."/>
            <person name="Jogler M."/>
            <person name="Boedeker C."/>
            <person name="Pinto D."/>
            <person name="Vollmers J."/>
            <person name="Rivas-Marin E."/>
            <person name="Kohn T."/>
            <person name="Peeters S.H."/>
            <person name="Heuer A."/>
            <person name="Rast P."/>
            <person name="Oberbeckmann S."/>
            <person name="Bunk B."/>
            <person name="Jeske O."/>
            <person name="Meyerdierks A."/>
            <person name="Storesund J.E."/>
            <person name="Kallscheuer N."/>
            <person name="Luecker S."/>
            <person name="Lage O.M."/>
            <person name="Pohl T."/>
            <person name="Merkel B.J."/>
            <person name="Hornburger P."/>
            <person name="Mueller R.-W."/>
            <person name="Bruemmer F."/>
            <person name="Labrenz M."/>
            <person name="Spormann A.M."/>
            <person name="Op den Camp H."/>
            <person name="Overmann J."/>
            <person name="Amann R."/>
            <person name="Jetten M.S.M."/>
            <person name="Mascher T."/>
            <person name="Medema M.H."/>
            <person name="Devos D.P."/>
            <person name="Kaster A.-K."/>
            <person name="Ovreas L."/>
            <person name="Rohde M."/>
            <person name="Galperin M.Y."/>
            <person name="Jogler C."/>
        </authorList>
    </citation>
    <scope>NUCLEOTIDE SEQUENCE [LARGE SCALE GENOMIC DNA]</scope>
    <source>
        <strain evidence="1 2">EC9</strain>
    </source>
</reference>
<dbReference type="Proteomes" id="UP000319557">
    <property type="component" value="Chromosome"/>
</dbReference>
<dbReference type="EMBL" id="CP036261">
    <property type="protein sequence ID" value="QDS85878.1"/>
    <property type="molecule type" value="Genomic_DNA"/>
</dbReference>
<dbReference type="AlphaFoldDB" id="A0A517LTE0"/>